<dbReference type="Gene3D" id="2.20.70.10">
    <property type="match status" value="1"/>
</dbReference>
<dbReference type="InterPro" id="IPR001202">
    <property type="entry name" value="WW_dom"/>
</dbReference>
<dbReference type="OrthoDB" id="194443at2759"/>
<gene>
    <name evidence="10" type="ORF">CHLRE_06g290800v5</name>
</gene>
<feature type="region of interest" description="Disordered" evidence="8">
    <location>
        <begin position="179"/>
        <end position="216"/>
    </location>
</feature>
<evidence type="ECO:0000256" key="2">
    <source>
        <dbReference type="ARBA" id="ARBA00025783"/>
    </source>
</evidence>
<feature type="compositionally biased region" description="Polar residues" evidence="8">
    <location>
        <begin position="689"/>
        <end position="704"/>
    </location>
</feature>
<feature type="compositionally biased region" description="Low complexity" evidence="8">
    <location>
        <begin position="196"/>
        <end position="216"/>
    </location>
</feature>
<feature type="region of interest" description="Disordered" evidence="8">
    <location>
        <begin position="312"/>
        <end position="544"/>
    </location>
</feature>
<dbReference type="GO" id="GO:0071164">
    <property type="term" value="F:RNA cap trimethylguanosine synthase activity"/>
    <property type="evidence" value="ECO:0000318"/>
    <property type="project" value="GO_Central"/>
</dbReference>
<feature type="compositionally biased region" description="Pro residues" evidence="8">
    <location>
        <begin position="668"/>
        <end position="680"/>
    </location>
</feature>
<evidence type="ECO:0000256" key="4">
    <source>
        <dbReference type="ARBA" id="ARBA00048740"/>
    </source>
</evidence>
<keyword evidence="11" id="KW-1185">Reference proteome</keyword>
<evidence type="ECO:0000313" key="11">
    <source>
        <dbReference type="Proteomes" id="UP000006906"/>
    </source>
</evidence>
<dbReference type="PANTHER" id="PTHR14741:SF32">
    <property type="entry name" value="TRIMETHYLGUANOSINE SYNTHASE"/>
    <property type="match status" value="1"/>
</dbReference>
<comment type="similarity">
    <text evidence="2">Belongs to the methyltransferase superfamily. Trimethylguanosine synthase family.</text>
</comment>
<name>A0A2K3DQA1_CHLRE</name>
<dbReference type="CDD" id="cd02440">
    <property type="entry name" value="AdoMet_MTases"/>
    <property type="match status" value="1"/>
</dbReference>
<feature type="compositionally biased region" description="Pro residues" evidence="8">
    <location>
        <begin position="636"/>
        <end position="649"/>
    </location>
</feature>
<feature type="compositionally biased region" description="Gly residues" evidence="8">
    <location>
        <begin position="1183"/>
        <end position="1199"/>
    </location>
</feature>
<accession>A0A2K3DQA1</accession>
<evidence type="ECO:0000259" key="9">
    <source>
        <dbReference type="PROSITE" id="PS50020"/>
    </source>
</evidence>
<feature type="compositionally biased region" description="Pro residues" evidence="8">
    <location>
        <begin position="592"/>
        <end position="612"/>
    </location>
</feature>
<dbReference type="Gramene" id="PNW82710">
    <property type="protein sequence ID" value="PNW82710"/>
    <property type="gene ID" value="CHLRE_06g290800v5"/>
</dbReference>
<evidence type="ECO:0000313" key="10">
    <source>
        <dbReference type="EMBL" id="PNW82710.1"/>
    </source>
</evidence>
<evidence type="ECO:0000256" key="1">
    <source>
        <dbReference type="ARBA" id="ARBA00018517"/>
    </source>
</evidence>
<dbReference type="ExpressionAtlas" id="A0A2K3DQA1">
    <property type="expression patterns" value="baseline and differential"/>
</dbReference>
<feature type="compositionally biased region" description="Gly residues" evidence="8">
    <location>
        <begin position="232"/>
        <end position="247"/>
    </location>
</feature>
<dbReference type="CDD" id="cd00201">
    <property type="entry name" value="WW"/>
    <property type="match status" value="1"/>
</dbReference>
<feature type="compositionally biased region" description="Pro residues" evidence="8">
    <location>
        <begin position="534"/>
        <end position="544"/>
    </location>
</feature>
<feature type="compositionally biased region" description="Basic residues" evidence="8">
    <location>
        <begin position="653"/>
        <end position="667"/>
    </location>
</feature>
<dbReference type="STRING" id="3055.A0A2K3DQA1"/>
<organism evidence="10 11">
    <name type="scientific">Chlamydomonas reinhardtii</name>
    <name type="common">Chlamydomonas smithii</name>
    <dbReference type="NCBI Taxonomy" id="3055"/>
    <lineage>
        <taxon>Eukaryota</taxon>
        <taxon>Viridiplantae</taxon>
        <taxon>Chlorophyta</taxon>
        <taxon>core chlorophytes</taxon>
        <taxon>Chlorophyceae</taxon>
        <taxon>CS clade</taxon>
        <taxon>Chlamydomonadales</taxon>
        <taxon>Chlamydomonadaceae</taxon>
        <taxon>Chlamydomonas</taxon>
    </lineage>
</organism>
<dbReference type="RefSeq" id="XP_001695525.2">
    <property type="nucleotide sequence ID" value="XM_001695473.2"/>
</dbReference>
<feature type="compositionally biased region" description="Low complexity" evidence="8">
    <location>
        <begin position="705"/>
        <end position="719"/>
    </location>
</feature>
<feature type="region of interest" description="Disordered" evidence="8">
    <location>
        <begin position="866"/>
        <end position="885"/>
    </location>
</feature>
<feature type="compositionally biased region" description="Pro residues" evidence="8">
    <location>
        <begin position="318"/>
        <end position="352"/>
    </location>
</feature>
<feature type="compositionally biased region" description="Low complexity" evidence="8">
    <location>
        <begin position="796"/>
        <end position="823"/>
    </location>
</feature>
<dbReference type="KEGG" id="cre:CHLRE_06g290800v5"/>
<feature type="compositionally biased region" description="Low complexity" evidence="8">
    <location>
        <begin position="394"/>
        <end position="425"/>
    </location>
</feature>
<proteinExistence type="inferred from homology"/>
<feature type="compositionally biased region" description="Low complexity" evidence="8">
    <location>
        <begin position="276"/>
        <end position="290"/>
    </location>
</feature>
<dbReference type="EMBL" id="CM008967">
    <property type="protein sequence ID" value="PNW82710.1"/>
    <property type="molecule type" value="Genomic_DNA"/>
</dbReference>
<feature type="region of interest" description="Disordered" evidence="8">
    <location>
        <begin position="83"/>
        <end position="149"/>
    </location>
</feature>
<feature type="compositionally biased region" description="Pro residues" evidence="8">
    <location>
        <begin position="487"/>
        <end position="524"/>
    </location>
</feature>
<reference evidence="10 11" key="1">
    <citation type="journal article" date="2007" name="Science">
        <title>The Chlamydomonas genome reveals the evolution of key animal and plant functions.</title>
        <authorList>
            <person name="Merchant S.S."/>
            <person name="Prochnik S.E."/>
            <person name="Vallon O."/>
            <person name="Harris E.H."/>
            <person name="Karpowicz S.J."/>
            <person name="Witman G.B."/>
            <person name="Terry A."/>
            <person name="Salamov A."/>
            <person name="Fritz-Laylin L.K."/>
            <person name="Marechal-Drouard L."/>
            <person name="Marshall W.F."/>
            <person name="Qu L.H."/>
            <person name="Nelson D.R."/>
            <person name="Sanderfoot A.A."/>
            <person name="Spalding M.H."/>
            <person name="Kapitonov V.V."/>
            <person name="Ren Q."/>
            <person name="Ferris P."/>
            <person name="Lindquist E."/>
            <person name="Shapiro H."/>
            <person name="Lucas S.M."/>
            <person name="Grimwood J."/>
            <person name="Schmutz J."/>
            <person name="Cardol P."/>
            <person name="Cerutti H."/>
            <person name="Chanfreau G."/>
            <person name="Chen C.L."/>
            <person name="Cognat V."/>
            <person name="Croft M.T."/>
            <person name="Dent R."/>
            <person name="Dutcher S."/>
            <person name="Fernandez E."/>
            <person name="Fukuzawa H."/>
            <person name="Gonzalez-Ballester D."/>
            <person name="Gonzalez-Halphen D."/>
            <person name="Hallmann A."/>
            <person name="Hanikenne M."/>
            <person name="Hippler M."/>
            <person name="Inwood W."/>
            <person name="Jabbari K."/>
            <person name="Kalanon M."/>
            <person name="Kuras R."/>
            <person name="Lefebvre P.A."/>
            <person name="Lemaire S.D."/>
            <person name="Lobanov A.V."/>
            <person name="Lohr M."/>
            <person name="Manuell A."/>
            <person name="Meier I."/>
            <person name="Mets L."/>
            <person name="Mittag M."/>
            <person name="Mittelmeier T."/>
            <person name="Moroney J.V."/>
            <person name="Moseley J."/>
            <person name="Napoli C."/>
            <person name="Nedelcu A.M."/>
            <person name="Niyogi K."/>
            <person name="Novoselov S.V."/>
            <person name="Paulsen I.T."/>
            <person name="Pazour G."/>
            <person name="Purton S."/>
            <person name="Ral J.P."/>
            <person name="Riano-Pachon D.M."/>
            <person name="Riekhof W."/>
            <person name="Rymarquis L."/>
            <person name="Schroda M."/>
            <person name="Stern D."/>
            <person name="Umen J."/>
            <person name="Willows R."/>
            <person name="Wilson N."/>
            <person name="Zimmer S.L."/>
            <person name="Allmer J."/>
            <person name="Balk J."/>
            <person name="Bisova K."/>
            <person name="Chen C.J."/>
            <person name="Elias M."/>
            <person name="Gendler K."/>
            <person name="Hauser C."/>
            <person name="Lamb M.R."/>
            <person name="Ledford H."/>
            <person name="Long J.C."/>
            <person name="Minagawa J."/>
            <person name="Page M.D."/>
            <person name="Pan J."/>
            <person name="Pootakham W."/>
            <person name="Roje S."/>
            <person name="Rose A."/>
            <person name="Stahlberg E."/>
            <person name="Terauchi A.M."/>
            <person name="Yang P."/>
            <person name="Ball S."/>
            <person name="Bowler C."/>
            <person name="Dieckmann C.L."/>
            <person name="Gladyshev V.N."/>
            <person name="Green P."/>
            <person name="Jorgensen R."/>
            <person name="Mayfield S."/>
            <person name="Mueller-Roeber B."/>
            <person name="Rajamani S."/>
            <person name="Sayre R.T."/>
            <person name="Brokstein P."/>
            <person name="Dubchak I."/>
            <person name="Goodstein D."/>
            <person name="Hornick L."/>
            <person name="Huang Y.W."/>
            <person name="Jhaveri J."/>
            <person name="Luo Y."/>
            <person name="Martinez D."/>
            <person name="Ngau W.C."/>
            <person name="Otillar B."/>
            <person name="Poliakov A."/>
            <person name="Porter A."/>
            <person name="Szajkowski L."/>
            <person name="Werner G."/>
            <person name="Zhou K."/>
            <person name="Grigoriev I.V."/>
            <person name="Rokhsar D.S."/>
            <person name="Grossman A.R."/>
        </authorList>
    </citation>
    <scope>NUCLEOTIDE SEQUENCE [LARGE SCALE GENOMIC DNA]</scope>
    <source>
        <strain evidence="11">CC-503</strain>
    </source>
</reference>
<sequence length="1228" mass="124653">MSRGVLAEKWRAAKERGSLSTVLDLSLSDTTTYRFGRLVITSVRLHDVGLVGAKEPAPAASEPASDTEASSIVSELASLGLPTAFGKKGGGPRDAAKRGGAGTSSRFAAGERRPRGANDSNGGGRGPQGGSTGGEDETEGSARAKDTPWVQSFDERWGCHYYHNSLTQESVWEEPAEGYVPWTGHTQPPQQRHGDTAAAATSSAPKAAAAGGSRPAPRMLTEEELLKSMGLWQGGSSGAGGATGAEAGGSSATAQPAGDTGGSLLRGLIGGGGAKGAALGAAPSAASASAHLPQRVVPATAMSEEQLLARMAAAASMPAPPPAPLPPAPSPLPPPPPLPIPPPPSPPPPPAPEAAVDAAPPSAQQRPQKPPGRMLTEEDILRSMGLLEGGGRTGTEAAAGASNAGPAAAQDSEARAAAGQSSRSAAPPPGFGGHAAAGPGAAPPQSGPGHAYPHTQGPPHGGPYGPPGSHGPHGHPPPPHHGHPPAMAGPPPPGFHPHGPPGMPRPPPPGFGPQHPMPPPPGMPHPANGGWPPHGVPMPPPFHGPGMPPPGMPMPPGAPPGFGPPPPPYGMHGPPYGPPYGHALPPGYGLPMGPPGFGGPPPPPGFQPPHPHGPPHPHNQHLHHGPPHPHSHGPFPHGPHPGQHPPPLDLPHGHPHGHGLGHGHPHGRPPLPSPPPPPTPAGGDPAGQASANGNQQRQQPDGTGQPQSHPQSHPQQQPAGGSGDSGRRGAMWTLEELERQLEMLAVEGEVEDGAAGGGAHTHRGGRGRQHGDDSAGGAGAAGGRRSRGGNAGSGGARSSLHGQAAARNQQQQQQQQARQQKQQPHPGAAVRHGKRGGAGSGVNTEGGEDTENDDAAFYDSFAAPARRPAPVTNMPAVGDDDGTRRITLDPNTAAYVRTLLPRSAAKYWMQRYSLFSRFDEGVQLDTEGWWSVTPEVLASHQALRSRDLAAGGRGRVALDACCGCGGNVIQMAAGVFPVVYGVEISERRVEMARHNAAVYEVSPRCQFVCADFFQVAPNLKVDVLFMSPPWGGPKYQHVNTFDVFYPLVGFNQSLVRLLDVAMDCVRDQDGVVAAFLPRNTDLSQLAAVVPEAAVWEVERAYVNNKLKGITLYCHPGRGKRGSGGEPNVRAKAEVEHAAAVEALHAAGAVEAAAAAAEAVGGASALEPGSGSGRESSSGRRRGGGGGGGRGKGAGGGAGDAGAATSVLLGGELNDAVMLQELERALAGL</sequence>
<comment type="catalytic activity">
    <reaction evidence="6">
        <text>a 5'-end (N(7)-methyl 5'-triphosphoguanosine)-ribonucleoside in snRNA + S-adenosyl-L-methionine = a 5'-end (N(2),N(7)-dimethyl 5'-triphosphoguanosine)-ribonucleoside in snRNA + S-adenosyl-L-homocysteine + H(+)</text>
        <dbReference type="Rhea" id="RHEA:78471"/>
        <dbReference type="Rhea" id="RHEA-COMP:19085"/>
        <dbReference type="Rhea" id="RHEA-COMP:19087"/>
        <dbReference type="ChEBI" id="CHEBI:15378"/>
        <dbReference type="ChEBI" id="CHEBI:57856"/>
        <dbReference type="ChEBI" id="CHEBI:59789"/>
        <dbReference type="ChEBI" id="CHEBI:156461"/>
        <dbReference type="ChEBI" id="CHEBI:172880"/>
    </reaction>
    <physiologicalReaction direction="left-to-right" evidence="6">
        <dbReference type="Rhea" id="RHEA:78472"/>
    </physiologicalReaction>
</comment>
<comment type="catalytic activity">
    <reaction evidence="3">
        <text>a 5'-end (N(2),N(7)-dimethyl 5'-triphosphoguanosine)-ribonucleoside in snoRNA + S-adenosyl-L-methionine = a 5'-end (N(2),N(2),N(7)-trimethyl 5'-triphosphoguanosine)-ribonucleoside in snoRNA + S-adenosyl-L-homocysteine + H(+)</text>
        <dbReference type="Rhea" id="RHEA:78507"/>
        <dbReference type="Rhea" id="RHEA-COMP:19088"/>
        <dbReference type="Rhea" id="RHEA-COMP:19090"/>
        <dbReference type="ChEBI" id="CHEBI:15378"/>
        <dbReference type="ChEBI" id="CHEBI:57856"/>
        <dbReference type="ChEBI" id="CHEBI:59789"/>
        <dbReference type="ChEBI" id="CHEBI:167623"/>
        <dbReference type="ChEBI" id="CHEBI:172880"/>
    </reaction>
    <physiologicalReaction direction="left-to-right" evidence="3">
        <dbReference type="Rhea" id="RHEA:78508"/>
    </physiologicalReaction>
</comment>
<dbReference type="GeneID" id="5721086"/>
<dbReference type="InterPro" id="IPR036020">
    <property type="entry name" value="WW_dom_sf"/>
</dbReference>
<evidence type="ECO:0000256" key="7">
    <source>
        <dbReference type="ARBA" id="ARBA00049790"/>
    </source>
</evidence>
<dbReference type="AlphaFoldDB" id="A0A2K3DQA1"/>
<feature type="compositionally biased region" description="Low complexity" evidence="8">
    <location>
        <begin position="353"/>
        <end position="363"/>
    </location>
</feature>
<feature type="region of interest" description="Disordered" evidence="8">
    <location>
        <begin position="1162"/>
        <end position="1200"/>
    </location>
</feature>
<dbReference type="InterPro" id="IPR019012">
    <property type="entry name" value="RNA_cap_Gua-N2-MeTrfase"/>
</dbReference>
<dbReference type="Gene3D" id="3.40.50.150">
    <property type="entry name" value="Vaccinia Virus protein VP39"/>
    <property type="match status" value="1"/>
</dbReference>
<evidence type="ECO:0000256" key="8">
    <source>
        <dbReference type="SAM" id="MobiDB-lite"/>
    </source>
</evidence>
<dbReference type="InterPro" id="IPR029063">
    <property type="entry name" value="SAM-dependent_MTases_sf"/>
</dbReference>
<dbReference type="PaxDb" id="3055-EDP01783"/>
<evidence type="ECO:0000256" key="5">
    <source>
        <dbReference type="ARBA" id="ARBA00048763"/>
    </source>
</evidence>
<comment type="catalytic activity">
    <reaction evidence="5">
        <text>a 5'-end (N(2),N(7)-dimethyl 5'-triphosphoguanosine)-ribonucleoside in snRNA + S-adenosyl-L-methionine = a 5'-end (N(2),N(2),N(7)-trimethyl 5'-triphosphoguanosine)-ribonucleoside in snRNA + S-adenosyl-L-homocysteine + H(+)</text>
        <dbReference type="Rhea" id="RHEA:78479"/>
        <dbReference type="Rhea" id="RHEA-COMP:19087"/>
        <dbReference type="Rhea" id="RHEA-COMP:19089"/>
        <dbReference type="ChEBI" id="CHEBI:15378"/>
        <dbReference type="ChEBI" id="CHEBI:57856"/>
        <dbReference type="ChEBI" id="CHEBI:59789"/>
        <dbReference type="ChEBI" id="CHEBI:167623"/>
        <dbReference type="ChEBI" id="CHEBI:172880"/>
    </reaction>
    <physiologicalReaction direction="left-to-right" evidence="5">
        <dbReference type="Rhea" id="RHEA:78480"/>
    </physiologicalReaction>
</comment>
<feature type="compositionally biased region" description="Low complexity" evidence="8">
    <location>
        <begin position="1162"/>
        <end position="1175"/>
    </location>
</feature>
<dbReference type="GO" id="GO:0005634">
    <property type="term" value="C:nucleus"/>
    <property type="evidence" value="ECO:0000318"/>
    <property type="project" value="GO_Central"/>
</dbReference>
<dbReference type="GO" id="GO:0036261">
    <property type="term" value="P:7-methylguanosine cap hypermethylation"/>
    <property type="evidence" value="ECO:0000318"/>
    <property type="project" value="GO_Central"/>
</dbReference>
<dbReference type="PANTHER" id="PTHR14741">
    <property type="entry name" value="S-ADENOSYLMETHIONINE-DEPENDENT METHYLTRANSFERASE RELATED"/>
    <property type="match status" value="1"/>
</dbReference>
<protein>
    <recommendedName>
        <fullName evidence="1">Trimethylguanosine synthase</fullName>
    </recommendedName>
    <alternativeName>
        <fullName evidence="7">Cap-specific guanine-N(2) methyltransferase</fullName>
    </alternativeName>
</protein>
<feature type="compositionally biased region" description="Gly residues" evidence="8">
    <location>
        <begin position="121"/>
        <end position="133"/>
    </location>
</feature>
<dbReference type="InParanoid" id="A0A2K3DQA1"/>
<feature type="region of interest" description="Disordered" evidence="8">
    <location>
        <begin position="591"/>
        <end position="853"/>
    </location>
</feature>
<feature type="domain" description="WW" evidence="9">
    <location>
        <begin position="143"/>
        <end position="177"/>
    </location>
</feature>
<evidence type="ECO:0000256" key="3">
    <source>
        <dbReference type="ARBA" id="ARBA00047418"/>
    </source>
</evidence>
<feature type="compositionally biased region" description="Basic residues" evidence="8">
    <location>
        <begin position="613"/>
        <end position="631"/>
    </location>
</feature>
<dbReference type="SUPFAM" id="SSF53335">
    <property type="entry name" value="S-adenosyl-L-methionine-dependent methyltransferases"/>
    <property type="match status" value="1"/>
</dbReference>
<dbReference type="Proteomes" id="UP000006906">
    <property type="component" value="Chromosome 6"/>
</dbReference>
<evidence type="ECO:0000256" key="6">
    <source>
        <dbReference type="ARBA" id="ARBA00049075"/>
    </source>
</evidence>
<dbReference type="SUPFAM" id="SSF51045">
    <property type="entry name" value="WW domain"/>
    <property type="match status" value="1"/>
</dbReference>
<dbReference type="Pfam" id="PF09445">
    <property type="entry name" value="Methyltransf_15"/>
    <property type="match status" value="1"/>
</dbReference>
<feature type="compositionally biased region" description="Low complexity" evidence="8">
    <location>
        <begin position="447"/>
        <end position="458"/>
    </location>
</feature>
<dbReference type="PROSITE" id="PS50020">
    <property type="entry name" value="WW_DOMAIN_2"/>
    <property type="match status" value="1"/>
</dbReference>
<feature type="region of interest" description="Disordered" evidence="8">
    <location>
        <begin position="231"/>
        <end position="290"/>
    </location>
</feature>
<comment type="catalytic activity">
    <reaction evidence="4">
        <text>a 5'-end (N(7)-methyl 5'-triphosphoguanosine)-ribonucleoside in snoRNA + S-adenosyl-L-methionine = a 5'-end (N(2),N(7)-dimethyl 5'-triphosphoguanosine)-ribonucleoside in snoRNA + S-adenosyl-L-homocysteine + H(+)</text>
        <dbReference type="Rhea" id="RHEA:78475"/>
        <dbReference type="Rhea" id="RHEA-COMP:19086"/>
        <dbReference type="Rhea" id="RHEA-COMP:19088"/>
        <dbReference type="ChEBI" id="CHEBI:15378"/>
        <dbReference type="ChEBI" id="CHEBI:57856"/>
        <dbReference type="ChEBI" id="CHEBI:59789"/>
        <dbReference type="ChEBI" id="CHEBI:156461"/>
        <dbReference type="ChEBI" id="CHEBI:172880"/>
    </reaction>
    <physiologicalReaction direction="left-to-right" evidence="4">
        <dbReference type="Rhea" id="RHEA:78476"/>
    </physiologicalReaction>
</comment>